<dbReference type="EC" id="2.7.13.3" evidence="2"/>
<protein>
    <recommendedName>
        <fullName evidence="2">histidine kinase</fullName>
        <ecNumber evidence="2">2.7.13.3</ecNumber>
    </recommendedName>
</protein>
<dbReference type="PROSITE" id="PS50885">
    <property type="entry name" value="HAMP"/>
    <property type="match status" value="1"/>
</dbReference>
<dbReference type="InterPro" id="IPR050428">
    <property type="entry name" value="TCS_sensor_his_kinase"/>
</dbReference>
<dbReference type="PANTHER" id="PTHR45436:SF8">
    <property type="entry name" value="HISTIDINE KINASE"/>
    <property type="match status" value="1"/>
</dbReference>
<dbReference type="PANTHER" id="PTHR45436">
    <property type="entry name" value="SENSOR HISTIDINE KINASE YKOH"/>
    <property type="match status" value="1"/>
</dbReference>
<dbReference type="InterPro" id="IPR003661">
    <property type="entry name" value="HisK_dim/P_dom"/>
</dbReference>
<keyword evidence="4" id="KW-0808">Transferase</keyword>
<evidence type="ECO:0000256" key="5">
    <source>
        <dbReference type="ARBA" id="ARBA00022777"/>
    </source>
</evidence>
<feature type="domain" description="HAMP" evidence="8">
    <location>
        <begin position="159"/>
        <end position="212"/>
    </location>
</feature>
<dbReference type="Gene3D" id="1.10.287.130">
    <property type="match status" value="1"/>
</dbReference>
<evidence type="ECO:0000256" key="6">
    <source>
        <dbReference type="ARBA" id="ARBA00023012"/>
    </source>
</evidence>
<dbReference type="GO" id="GO:0000155">
    <property type="term" value="F:phosphorelay sensor kinase activity"/>
    <property type="evidence" value="ECO:0007669"/>
    <property type="project" value="InterPro"/>
</dbReference>
<comment type="caution">
    <text evidence="9">The sequence shown here is derived from an EMBL/GenBank/DDBJ whole genome shotgun (WGS) entry which is preliminary data.</text>
</comment>
<feature type="non-terminal residue" evidence="9">
    <location>
        <position position="249"/>
    </location>
</feature>
<keyword evidence="5" id="KW-0418">Kinase</keyword>
<sequence>MFLLLAVLYGYFSYGYFTDLRSSILDELETLQVVYAGQELAGVEQYLQDQRNLPTIGRFNYLIADAEGNKVAGDLAQTPRYREFSGGWLGFQLALLNWGEPVDVDFLARRAPLGDGINALVARNYADAIASGGLVFNTLFRAMIATLLLGIVGGFFSAATTLHRFERLNSELSSIVRGNFSQRLTVAGKQGYPRELARAMNQMLDQIGSLMQGVRLVSDNIAHDLRTPLTRIRNQLSQLRQRLDPTGQD</sequence>
<evidence type="ECO:0000256" key="1">
    <source>
        <dbReference type="ARBA" id="ARBA00000085"/>
    </source>
</evidence>
<accession>A0A3C1KQZ5</accession>
<name>A0A3C1KQZ5_9GAMM</name>
<keyword evidence="7" id="KW-0472">Membrane</keyword>
<dbReference type="EMBL" id="DMND01000194">
    <property type="protein sequence ID" value="HAN28913.1"/>
    <property type="molecule type" value="Genomic_DNA"/>
</dbReference>
<gene>
    <name evidence="9" type="ORF">DCP75_14555</name>
</gene>
<keyword evidence="7" id="KW-0812">Transmembrane</keyword>
<dbReference type="STRING" id="1121937.GCA_000423125_00382"/>
<dbReference type="SUPFAM" id="SSF47384">
    <property type="entry name" value="Homodimeric domain of signal transducing histidine kinase"/>
    <property type="match status" value="1"/>
</dbReference>
<organism evidence="9 10">
    <name type="scientific">Haliea salexigens</name>
    <dbReference type="NCBI Taxonomy" id="287487"/>
    <lineage>
        <taxon>Bacteria</taxon>
        <taxon>Pseudomonadati</taxon>
        <taxon>Pseudomonadota</taxon>
        <taxon>Gammaproteobacteria</taxon>
        <taxon>Cellvibrionales</taxon>
        <taxon>Halieaceae</taxon>
        <taxon>Haliea</taxon>
    </lineage>
</organism>
<comment type="catalytic activity">
    <reaction evidence="1">
        <text>ATP + protein L-histidine = ADP + protein N-phospho-L-histidine.</text>
        <dbReference type="EC" id="2.7.13.3"/>
    </reaction>
</comment>
<evidence type="ECO:0000313" key="9">
    <source>
        <dbReference type="EMBL" id="HAN28913.1"/>
    </source>
</evidence>
<dbReference type="AlphaFoldDB" id="A0A3C1KQZ5"/>
<keyword evidence="6" id="KW-0902">Two-component regulatory system</keyword>
<dbReference type="Proteomes" id="UP000259273">
    <property type="component" value="Unassembled WGS sequence"/>
</dbReference>
<dbReference type="InterPro" id="IPR036097">
    <property type="entry name" value="HisK_dim/P_sf"/>
</dbReference>
<evidence type="ECO:0000259" key="8">
    <source>
        <dbReference type="PROSITE" id="PS50885"/>
    </source>
</evidence>
<dbReference type="CDD" id="cd06225">
    <property type="entry name" value="HAMP"/>
    <property type="match status" value="1"/>
</dbReference>
<evidence type="ECO:0000256" key="7">
    <source>
        <dbReference type="SAM" id="Phobius"/>
    </source>
</evidence>
<dbReference type="CDD" id="cd00082">
    <property type="entry name" value="HisKA"/>
    <property type="match status" value="1"/>
</dbReference>
<feature type="transmembrane region" description="Helical" evidence="7">
    <location>
        <begin position="139"/>
        <end position="162"/>
    </location>
</feature>
<evidence type="ECO:0000256" key="3">
    <source>
        <dbReference type="ARBA" id="ARBA00022553"/>
    </source>
</evidence>
<dbReference type="InterPro" id="IPR003660">
    <property type="entry name" value="HAMP_dom"/>
</dbReference>
<reference evidence="9 10" key="1">
    <citation type="journal article" date="2018" name="Nat. Biotechnol.">
        <title>A standardized bacterial taxonomy based on genome phylogeny substantially revises the tree of life.</title>
        <authorList>
            <person name="Parks D.H."/>
            <person name="Chuvochina M."/>
            <person name="Waite D.W."/>
            <person name="Rinke C."/>
            <person name="Skarshewski A."/>
            <person name="Chaumeil P.A."/>
            <person name="Hugenholtz P."/>
        </authorList>
    </citation>
    <scope>NUCLEOTIDE SEQUENCE [LARGE SCALE GENOMIC DNA]</scope>
    <source>
        <strain evidence="9">UBA9158</strain>
    </source>
</reference>
<evidence type="ECO:0000313" key="10">
    <source>
        <dbReference type="Proteomes" id="UP000259273"/>
    </source>
</evidence>
<evidence type="ECO:0000256" key="2">
    <source>
        <dbReference type="ARBA" id="ARBA00012438"/>
    </source>
</evidence>
<keyword evidence="3" id="KW-0597">Phosphoprotein</keyword>
<proteinExistence type="predicted"/>
<keyword evidence="7" id="KW-1133">Transmembrane helix</keyword>
<evidence type="ECO:0000256" key="4">
    <source>
        <dbReference type="ARBA" id="ARBA00022679"/>
    </source>
</evidence>
<dbReference type="GO" id="GO:0005886">
    <property type="term" value="C:plasma membrane"/>
    <property type="evidence" value="ECO:0007669"/>
    <property type="project" value="TreeGrafter"/>
</dbReference>